<dbReference type="Proteomes" id="UP000317572">
    <property type="component" value="Chromosome"/>
</dbReference>
<accession>A0A515D017</accession>
<evidence type="ECO:0000313" key="2">
    <source>
        <dbReference type="EMBL" id="QDL33763.1"/>
    </source>
</evidence>
<protein>
    <submittedName>
        <fullName evidence="2">Uncharacterized protein</fullName>
    </submittedName>
</protein>
<sequence>MTVIIMTIKIRYNSQLTWIDKMPKQYSTKTQSPSQSVSDPSSPKQDSRTKISEVFGPVMEMNVHEDTRERLRGIAEFLEGEDYAKKSRGLGSVYRKAVNDLINIFYIDCIFEAKTKPAKALWNLYQENYELRVVDNLEKKERIKSLSLEFPSPTQLEKGLITPSEIKWKSSEIGKLDDYRWVINTLEKLNNK</sequence>
<gene>
    <name evidence="2" type="ORF">EGO53_19040</name>
</gene>
<organism evidence="2 3">
    <name type="scientific">Serratia liquefaciens</name>
    <dbReference type="NCBI Taxonomy" id="614"/>
    <lineage>
        <taxon>Bacteria</taxon>
        <taxon>Pseudomonadati</taxon>
        <taxon>Pseudomonadota</taxon>
        <taxon>Gammaproteobacteria</taxon>
        <taxon>Enterobacterales</taxon>
        <taxon>Yersiniaceae</taxon>
        <taxon>Serratia</taxon>
    </lineage>
</organism>
<dbReference type="AlphaFoldDB" id="A0A515D017"/>
<reference evidence="2 3" key="1">
    <citation type="submission" date="2018-11" db="EMBL/GenBank/DDBJ databases">
        <title>The first complete genome of Serratia liquefaciens isolated from metalophyte plant revel distinctness adaptive mechanisms in an extreme habitat.</title>
        <authorList>
            <person name="Caneschi W.L."/>
            <person name="Sanchez A.B."/>
            <person name="Felestrino E.B."/>
            <person name="Assis R.A.B."/>
            <person name="Lemes C.G.C."/>
            <person name="Cordeiro I.F."/>
            <person name="Fonseca N.P."/>
            <person name="Villa M."/>
            <person name="Vieira I.T."/>
            <person name="Moraes L.A."/>
            <person name="Kamino L.H.Y."/>
            <person name="do Carmo F."/>
            <person name="Garcia C.M."/>
            <person name="Almeida N.F."/>
            <person name="Silva R.S."/>
            <person name="Ferro J.A."/>
            <person name="Ferro M.I.T."/>
            <person name="Varani A.M."/>
            <person name="Ferreira R.M."/>
            <person name="dos Santos V.L."/>
            <person name="Silva U.C."/>
            <person name="Setubal J.C."/>
            <person name="Moreira L.M."/>
        </authorList>
    </citation>
    <scope>NUCLEOTIDE SEQUENCE [LARGE SCALE GENOMIC DNA]</scope>
    <source>
        <strain evidence="2 3">FG3</strain>
    </source>
</reference>
<feature type="compositionally biased region" description="Low complexity" evidence="1">
    <location>
        <begin position="31"/>
        <end position="44"/>
    </location>
</feature>
<name>A0A515D017_SERLI</name>
<feature type="region of interest" description="Disordered" evidence="1">
    <location>
        <begin position="27"/>
        <end position="51"/>
    </location>
</feature>
<proteinExistence type="predicted"/>
<evidence type="ECO:0000256" key="1">
    <source>
        <dbReference type="SAM" id="MobiDB-lite"/>
    </source>
</evidence>
<dbReference type="EMBL" id="CP033893">
    <property type="protein sequence ID" value="QDL33763.1"/>
    <property type="molecule type" value="Genomic_DNA"/>
</dbReference>
<evidence type="ECO:0000313" key="3">
    <source>
        <dbReference type="Proteomes" id="UP000317572"/>
    </source>
</evidence>